<dbReference type="Proteomes" id="UP001439008">
    <property type="component" value="Unassembled WGS sequence"/>
</dbReference>
<dbReference type="EMBL" id="JBDODL010000844">
    <property type="protein sequence ID" value="MES1920752.1"/>
    <property type="molecule type" value="Genomic_DNA"/>
</dbReference>
<evidence type="ECO:0000313" key="1">
    <source>
        <dbReference type="EMBL" id="MES1920752.1"/>
    </source>
</evidence>
<evidence type="ECO:0000313" key="2">
    <source>
        <dbReference type="Proteomes" id="UP001439008"/>
    </source>
</evidence>
<keyword evidence="2" id="KW-1185">Reference proteome</keyword>
<comment type="caution">
    <text evidence="1">The sequence shown here is derived from an EMBL/GenBank/DDBJ whole genome shotgun (WGS) entry which is preliminary data.</text>
</comment>
<protein>
    <submittedName>
        <fullName evidence="1">Uncharacterized protein</fullName>
    </submittedName>
</protein>
<organism evidence="1 2">
    <name type="scientific">Bonamia ostreae</name>
    <dbReference type="NCBI Taxonomy" id="126728"/>
    <lineage>
        <taxon>Eukaryota</taxon>
        <taxon>Sar</taxon>
        <taxon>Rhizaria</taxon>
        <taxon>Endomyxa</taxon>
        <taxon>Ascetosporea</taxon>
        <taxon>Haplosporida</taxon>
        <taxon>Bonamia</taxon>
    </lineage>
</organism>
<proteinExistence type="predicted"/>
<gene>
    <name evidence="1" type="ORF">MHBO_002391</name>
</gene>
<reference evidence="1 2" key="1">
    <citation type="journal article" date="2024" name="BMC Biol.">
        <title>Comparative genomics of Ascetosporea gives new insight into the evolutionary basis for animal parasitism in Rhizaria.</title>
        <authorList>
            <person name="Hiltunen Thoren M."/>
            <person name="Onut-Brannstrom I."/>
            <person name="Alfjorden A."/>
            <person name="Peckova H."/>
            <person name="Swords F."/>
            <person name="Hooper C."/>
            <person name="Holzer A.S."/>
            <person name="Bass D."/>
            <person name="Burki F."/>
        </authorList>
    </citation>
    <scope>NUCLEOTIDE SEQUENCE [LARGE SCALE GENOMIC DNA]</scope>
    <source>
        <strain evidence="1">20-A016</strain>
    </source>
</reference>
<accession>A0ABV2AN55</accession>
<sequence>MELYFEQLKQPLRLRQNSKAIEITKKLTSNRIPDGVVFPENNKDWSNLMYEDINIGQYLLLPNKKCPVTKNGIFYDGEHRIGQVRRLNPIKEEALLSFMDETTCLMEQKWIPVGNLKFIVESRFYRNHEHNEYEQWTSLEKCEKKYLEVLSDLANLKIRKLAKFLLAKKDLKTFEIISNKQFVEKIVFGMIFDNIELFYLRKLGEIEQKKENTNFEKTVLSLLKKSFGQDFLPFLIQKFESAVIQIDNFGKKSYTLSTKSVPEMTKKKEFVIKMGIDGAVGLVIIFSKKSFIDNGENFLSFYGDEECTNLIASYFPKNNFDSVEFPPLFVRGDRCWAKGIQTAENCIGFKIAILPISKHLGMSFWLANFILESIQDENKIGVCFELLQICLKWKLLEKAKPSPIKNAFVNLCSILIYKIKELKNDKNTKNEIFNENQNLQKLGLLYEEMNRLFSKEFKDEYTEYLQQ</sequence>
<feature type="non-terminal residue" evidence="1">
    <location>
        <position position="467"/>
    </location>
</feature>
<name>A0ABV2AN55_9EUKA</name>